<proteinExistence type="predicted"/>
<feature type="region of interest" description="Disordered" evidence="1">
    <location>
        <begin position="1"/>
        <end position="41"/>
    </location>
</feature>
<keyword evidence="3" id="KW-1185">Reference proteome</keyword>
<evidence type="ECO:0000313" key="3">
    <source>
        <dbReference type="Proteomes" id="UP001160148"/>
    </source>
</evidence>
<feature type="compositionally biased region" description="Basic and acidic residues" evidence="1">
    <location>
        <begin position="1"/>
        <end position="19"/>
    </location>
</feature>
<gene>
    <name evidence="2" type="ORF">MEUPH1_LOCUS1726</name>
</gene>
<name>A0AAV0VM33_9HEMI</name>
<organism evidence="2 3">
    <name type="scientific">Macrosiphum euphorbiae</name>
    <name type="common">potato aphid</name>
    <dbReference type="NCBI Taxonomy" id="13131"/>
    <lineage>
        <taxon>Eukaryota</taxon>
        <taxon>Metazoa</taxon>
        <taxon>Ecdysozoa</taxon>
        <taxon>Arthropoda</taxon>
        <taxon>Hexapoda</taxon>
        <taxon>Insecta</taxon>
        <taxon>Pterygota</taxon>
        <taxon>Neoptera</taxon>
        <taxon>Paraneoptera</taxon>
        <taxon>Hemiptera</taxon>
        <taxon>Sternorrhyncha</taxon>
        <taxon>Aphidomorpha</taxon>
        <taxon>Aphidoidea</taxon>
        <taxon>Aphididae</taxon>
        <taxon>Macrosiphini</taxon>
        <taxon>Macrosiphum</taxon>
    </lineage>
</organism>
<dbReference type="EMBL" id="CARXXK010000001">
    <property type="protein sequence ID" value="CAI6344610.1"/>
    <property type="molecule type" value="Genomic_DNA"/>
</dbReference>
<evidence type="ECO:0000313" key="2">
    <source>
        <dbReference type="EMBL" id="CAI6344610.1"/>
    </source>
</evidence>
<dbReference type="Proteomes" id="UP001160148">
    <property type="component" value="Unassembled WGS sequence"/>
</dbReference>
<protein>
    <submittedName>
        <fullName evidence="2">Uncharacterized protein</fullName>
    </submittedName>
</protein>
<accession>A0AAV0VM33</accession>
<comment type="caution">
    <text evidence="2">The sequence shown here is derived from an EMBL/GenBank/DDBJ whole genome shotgun (WGS) entry which is preliminary data.</text>
</comment>
<sequence length="97" mass="11367">MSCTDSRLEREHDTSDKHKNSTRFRTSDLANRPTIEQRPTMRESRCQLLRLNSLPWERAISALTRPTMNLRTYIKTTDVANLAPISYQALPYPYRPD</sequence>
<reference evidence="2 3" key="1">
    <citation type="submission" date="2023-01" db="EMBL/GenBank/DDBJ databases">
        <authorList>
            <person name="Whitehead M."/>
        </authorList>
    </citation>
    <scope>NUCLEOTIDE SEQUENCE [LARGE SCALE GENOMIC DNA]</scope>
</reference>
<evidence type="ECO:0000256" key="1">
    <source>
        <dbReference type="SAM" id="MobiDB-lite"/>
    </source>
</evidence>
<dbReference type="AlphaFoldDB" id="A0AAV0VM33"/>